<feature type="domain" description="DUF4234" evidence="2">
    <location>
        <begin position="4"/>
        <end position="47"/>
    </location>
</feature>
<gene>
    <name evidence="3" type="ORF">AS189_08330</name>
</gene>
<feature type="transmembrane region" description="Helical" evidence="1">
    <location>
        <begin position="38"/>
        <end position="60"/>
    </location>
</feature>
<keyword evidence="1" id="KW-1133">Transmembrane helix</keyword>
<sequence>MKRRSPAAPLLLPFNTFGIYSIVWYVKTKIEMNARGAGIPTAWLLLVPIADTWWVWRFAVGVEGVSGMSRHGAFWLLLLLGPIGAAVVQSSLNTSAVGGGTRLKAVY</sequence>
<reference evidence="4" key="1">
    <citation type="submission" date="2015-11" db="EMBL/GenBank/DDBJ databases">
        <authorList>
            <person name="Kumar R."/>
            <person name="Singh D."/>
            <person name="Swarnkar M.K."/>
            <person name="Singh A.K."/>
            <person name="Kumar S."/>
        </authorList>
    </citation>
    <scope>NUCLEOTIDE SEQUENCE [LARGE SCALE GENOMIC DNA]</scope>
    <source>
        <strain evidence="4">ERGS4:06</strain>
    </source>
</reference>
<dbReference type="OrthoDB" id="4945834at2"/>
<feature type="transmembrane region" description="Helical" evidence="1">
    <location>
        <begin position="72"/>
        <end position="92"/>
    </location>
</feature>
<evidence type="ECO:0000313" key="3">
    <source>
        <dbReference type="EMBL" id="ALO66496.1"/>
    </source>
</evidence>
<keyword evidence="1" id="KW-0472">Membrane</keyword>
<feature type="transmembrane region" description="Helical" evidence="1">
    <location>
        <begin position="7"/>
        <end position="26"/>
    </location>
</feature>
<evidence type="ECO:0000256" key="1">
    <source>
        <dbReference type="SAM" id="Phobius"/>
    </source>
</evidence>
<dbReference type="AlphaFoldDB" id="A0A0S2LZ23"/>
<protein>
    <recommendedName>
        <fullName evidence="2">DUF4234 domain-containing protein</fullName>
    </recommendedName>
</protein>
<dbReference type="EMBL" id="CP013200">
    <property type="protein sequence ID" value="ALO66496.1"/>
    <property type="molecule type" value="Genomic_DNA"/>
</dbReference>
<name>A0A0S2LZ23_9MICC</name>
<accession>A0A0S2LZ23</accession>
<keyword evidence="1" id="KW-0812">Transmembrane</keyword>
<dbReference type="Proteomes" id="UP000059574">
    <property type="component" value="Chromosome"/>
</dbReference>
<organism evidence="3 4">
    <name type="scientific">Arthrobacter alpinus</name>
    <dbReference type="NCBI Taxonomy" id="656366"/>
    <lineage>
        <taxon>Bacteria</taxon>
        <taxon>Bacillati</taxon>
        <taxon>Actinomycetota</taxon>
        <taxon>Actinomycetes</taxon>
        <taxon>Micrococcales</taxon>
        <taxon>Micrococcaceae</taxon>
        <taxon>Arthrobacter</taxon>
    </lineage>
</organism>
<dbReference type="InterPro" id="IPR025328">
    <property type="entry name" value="DUF4234"/>
</dbReference>
<dbReference type="RefSeq" id="WP_062287428.1">
    <property type="nucleotide sequence ID" value="NZ_CP013200.1"/>
</dbReference>
<evidence type="ECO:0000313" key="4">
    <source>
        <dbReference type="Proteomes" id="UP000059574"/>
    </source>
</evidence>
<evidence type="ECO:0000259" key="2">
    <source>
        <dbReference type="Pfam" id="PF14018"/>
    </source>
</evidence>
<proteinExistence type="predicted"/>
<reference evidence="3 4" key="2">
    <citation type="journal article" date="2016" name="J. Biotechnol.">
        <title>Complete genome sequence of Arthrobacter alpinus ERGS4:06, a yellow pigmented bacterium tolerant to cold and radiations isolated from Sikkim Himalaya.</title>
        <authorList>
            <person name="Kumar R."/>
            <person name="Singh D."/>
            <person name="Swarnkar M.K."/>
            <person name="Singh A.K."/>
            <person name="Kumar S."/>
        </authorList>
    </citation>
    <scope>NUCLEOTIDE SEQUENCE [LARGE SCALE GENOMIC DNA]</scope>
    <source>
        <strain evidence="3 4">ERGS4:06</strain>
    </source>
</reference>
<dbReference type="Pfam" id="PF14018">
    <property type="entry name" value="DUF4234"/>
    <property type="match status" value="1"/>
</dbReference>